<proteinExistence type="predicted"/>
<feature type="compositionally biased region" description="Basic and acidic residues" evidence="2">
    <location>
        <begin position="280"/>
        <end position="300"/>
    </location>
</feature>
<evidence type="ECO:0000256" key="1">
    <source>
        <dbReference type="SAM" id="Coils"/>
    </source>
</evidence>
<dbReference type="AlphaFoldDB" id="A0A9N8DH28"/>
<feature type="compositionally biased region" description="Basic and acidic residues" evidence="2">
    <location>
        <begin position="13"/>
        <end position="27"/>
    </location>
</feature>
<dbReference type="Gene3D" id="1.20.5.190">
    <property type="match status" value="1"/>
</dbReference>
<keyword evidence="1" id="KW-0175">Coiled coil</keyword>
<keyword evidence="4" id="KW-1185">Reference proteome</keyword>
<organism evidence="3 4">
    <name type="scientific">Seminavis robusta</name>
    <dbReference type="NCBI Taxonomy" id="568900"/>
    <lineage>
        <taxon>Eukaryota</taxon>
        <taxon>Sar</taxon>
        <taxon>Stramenopiles</taxon>
        <taxon>Ochrophyta</taxon>
        <taxon>Bacillariophyta</taxon>
        <taxon>Bacillariophyceae</taxon>
        <taxon>Bacillariophycidae</taxon>
        <taxon>Naviculales</taxon>
        <taxon>Naviculaceae</taxon>
        <taxon>Seminavis</taxon>
    </lineage>
</organism>
<feature type="compositionally biased region" description="Basic residues" evidence="2">
    <location>
        <begin position="225"/>
        <end position="234"/>
    </location>
</feature>
<feature type="region of interest" description="Disordered" evidence="2">
    <location>
        <begin position="279"/>
        <end position="372"/>
    </location>
</feature>
<feature type="compositionally biased region" description="Basic and acidic residues" evidence="2">
    <location>
        <begin position="105"/>
        <end position="117"/>
    </location>
</feature>
<evidence type="ECO:0000256" key="2">
    <source>
        <dbReference type="SAM" id="MobiDB-lite"/>
    </source>
</evidence>
<feature type="region of interest" description="Disordered" evidence="2">
    <location>
        <begin position="1"/>
        <end position="40"/>
    </location>
</feature>
<accession>A0A9N8DH28</accession>
<dbReference type="Proteomes" id="UP001153069">
    <property type="component" value="Unassembled WGS sequence"/>
</dbReference>
<dbReference type="Pfam" id="PF00612">
    <property type="entry name" value="IQ"/>
    <property type="match status" value="2"/>
</dbReference>
<dbReference type="EMBL" id="CAICTM010000082">
    <property type="protein sequence ID" value="CAB9500405.1"/>
    <property type="molecule type" value="Genomic_DNA"/>
</dbReference>
<comment type="caution">
    <text evidence="3">The sequence shown here is derived from an EMBL/GenBank/DDBJ whole genome shotgun (WGS) entry which is preliminary data.</text>
</comment>
<evidence type="ECO:0000313" key="4">
    <source>
        <dbReference type="Proteomes" id="UP001153069"/>
    </source>
</evidence>
<feature type="coiled-coil region" evidence="1">
    <location>
        <begin position="445"/>
        <end position="530"/>
    </location>
</feature>
<dbReference type="PROSITE" id="PS50096">
    <property type="entry name" value="IQ"/>
    <property type="match status" value="1"/>
</dbReference>
<dbReference type="SMART" id="SM00015">
    <property type="entry name" value="IQ"/>
    <property type="match status" value="2"/>
</dbReference>
<feature type="compositionally biased region" description="Low complexity" evidence="2">
    <location>
        <begin position="183"/>
        <end position="200"/>
    </location>
</feature>
<evidence type="ECO:0000313" key="3">
    <source>
        <dbReference type="EMBL" id="CAB9500405.1"/>
    </source>
</evidence>
<sequence length="617" mass="71926">MEKVNQPTWRNSRTHDQGRGKGQKIMEEAIPDSQARRRQQQTLARICQDCKPKTNLGWSFHQHFSGTKQKTRGTTEDATQFARIRQDCHRRQTWVGVSTSTFQEQKQKEPEAKHEDANSNLPEFARIASQRRQTWVGTATKLEQTKEESPTKEDVPVVSRKSWKVPSQIPKHQQQGDTNLPDIARIANRRSSAAAPQSRSKVPQRTRSRSLTQLDQRDQQDGTTSRRKSWKKRPSQLNVIRQQEDQSTNLPDIARIGARRSSSNPQSFIAARRASWLKGKSQEEEAESKVGQHAAVEKSWNKPSTATDEDEKKDEDKNDREEQVASRGRDASPRESPVEVETAELVAPRRQPKRGVARTRSRSLTSLRKDKSEDGTVTRTYLDYPKRNKWVPRTVRCATKIQTVARRFLVRWRLIKEKNAVKIQTVARGFLQRLRWITRKPWLQKKKVERKKERELARIEREKRIAMNGFKYEMEDQEYEREKQLKALRKEKASLEKQILVEKETKQAIRADINKEKEEAERLAERRRTESAITMLQATAVTGVHTQQAGSKKRAKAYKKEIKSTRREISVTQEMWDRERQHKRRIEKCMRSIVSTLREEDDELADFIAKYSGVDVV</sequence>
<dbReference type="InterPro" id="IPR000048">
    <property type="entry name" value="IQ_motif_EF-hand-BS"/>
</dbReference>
<feature type="region of interest" description="Disordered" evidence="2">
    <location>
        <begin position="97"/>
        <end position="120"/>
    </location>
</feature>
<feature type="compositionally biased region" description="Polar residues" evidence="2">
    <location>
        <begin position="235"/>
        <end position="250"/>
    </location>
</feature>
<feature type="compositionally biased region" description="Basic and acidic residues" evidence="2">
    <location>
        <begin position="314"/>
        <end position="337"/>
    </location>
</feature>
<gene>
    <name evidence="3" type="ORF">SEMRO_83_G044280.1</name>
</gene>
<feature type="compositionally biased region" description="Polar residues" evidence="2">
    <location>
        <begin position="1"/>
        <end position="11"/>
    </location>
</feature>
<feature type="region of interest" description="Disordered" evidence="2">
    <location>
        <begin position="140"/>
        <end position="267"/>
    </location>
</feature>
<name>A0A9N8DH28_9STRA</name>
<feature type="compositionally biased region" description="Basic and acidic residues" evidence="2">
    <location>
        <begin position="143"/>
        <end position="155"/>
    </location>
</feature>
<reference evidence="3" key="1">
    <citation type="submission" date="2020-06" db="EMBL/GenBank/DDBJ databases">
        <authorList>
            <consortium name="Plant Systems Biology data submission"/>
        </authorList>
    </citation>
    <scope>NUCLEOTIDE SEQUENCE</scope>
    <source>
        <strain evidence="3">D6</strain>
    </source>
</reference>
<protein>
    <submittedName>
        <fullName evidence="3">Uncharacterized protein</fullName>
    </submittedName>
</protein>
<feature type="compositionally biased region" description="Basic residues" evidence="2">
    <location>
        <begin position="350"/>
        <end position="361"/>
    </location>
</feature>